<proteinExistence type="evidence at transcript level"/>
<dbReference type="EMBL" id="ACPB03021581">
    <property type="status" value="NOT_ANNOTATED_CDS"/>
    <property type="molecule type" value="Genomic_DNA"/>
</dbReference>
<sequence length="194" mass="18306">MYTKVFVCLAILSVTYGAPNHLKTVIVEKQVPPANGVAVGNLGASASWGGYSASAGLGGSADGGGLFAGASAPAGSASAGIGGGTSASAGASAGVGGGNKGGGTFFDSIFNIPISVLSSVNRHLNNRGSAATLHGAGAGASASAGANSGVGYRAAEAGAGATAGASVNVRKNYDSTFAIPIAALTSVNQFLNGK</sequence>
<dbReference type="InParanoid" id="R4G3S7"/>
<reference evidence="2" key="1">
    <citation type="submission" date="2013-04" db="EMBL/GenBank/DDBJ databases">
        <title>An insight into the transcriptome of the digestive tract of the blood sucking bug, Rhodnius prolixus.</title>
        <authorList>
            <person name="Ribeiro J.M.C."/>
            <person name="Genta F.A."/>
            <person name="Sorgine M.H.F."/>
            <person name="Paiva-Silva G.O."/>
            <person name="Majerowicz D."/>
            <person name="Medeiros M."/>
            <person name="Koerich L."/>
            <person name="Terra W.R."/>
            <person name="Ferreira C."/>
            <person name="Pimentel A.C."/>
            <person name="Bisch P.M."/>
            <person name="Diniz M.M.P."/>
            <person name="Nascimento R."/>
            <person name="Salmon D."/>
            <person name="Silber A.M."/>
            <person name="Alves M."/>
            <person name="Oliveira M.F."/>
            <person name="Gondim K.C."/>
            <person name="Silva Neto M.A.C."/>
            <person name="Atella G.C."/>
            <person name="Araujo H."/>
            <person name="Dias F.S."/>
            <person name="Polycarpo C.R."/>
            <person name="Fampa P."/>
            <person name="Melo A.C."/>
            <person name="Tanaka A.S."/>
            <person name="Balczun C."/>
            <person name="Oliveira J.H.M."/>
            <person name="Goncalves R."/>
            <person name="Lazoski C."/>
            <person name="Pereira M.A."/>
            <person name="Rivera-Pomar R."/>
            <person name="Diambra L."/>
            <person name="Schaub G.A."/>
            <person name="Garcia E.S."/>
            <person name="Azambuja P."/>
            <person name="Braz G.R.C."/>
            <person name="Oliveira P.L."/>
        </authorList>
    </citation>
    <scope>NUCLEOTIDE SEQUENCE</scope>
</reference>
<dbReference type="RefSeq" id="XP_073999845.1">
    <property type="nucleotide sequence ID" value="XM_074143744.1"/>
</dbReference>
<feature type="chain" id="PRO_5014108790" evidence="1">
    <location>
        <begin position="18"/>
        <end position="194"/>
    </location>
</feature>
<name>R4G3S7_RHOPR</name>
<evidence type="ECO:0000313" key="2">
    <source>
        <dbReference type="EMBL" id="JAA76104.1"/>
    </source>
</evidence>
<keyword evidence="1" id="KW-0732">Signal</keyword>
<feature type="signal peptide" evidence="1">
    <location>
        <begin position="1"/>
        <end position="17"/>
    </location>
</feature>
<dbReference type="HOGENOM" id="CLU_1404043_0_0_1"/>
<evidence type="ECO:0000313" key="4">
    <source>
        <dbReference type="Proteomes" id="UP000015103"/>
    </source>
</evidence>
<dbReference type="EnsemblMetazoa" id="RPRC008514-RA">
    <property type="protein sequence ID" value="RPRC008514-PA"/>
    <property type="gene ID" value="RPRC008514"/>
</dbReference>
<dbReference type="STRING" id="13249.R4G3S7"/>
<dbReference type="GeneID" id="141462129"/>
<evidence type="ECO:0000256" key="1">
    <source>
        <dbReference type="SAM" id="SignalP"/>
    </source>
</evidence>
<keyword evidence="4" id="KW-1185">Reference proteome</keyword>
<dbReference type="EMBL" id="GAHY01001406">
    <property type="protein sequence ID" value="JAA76104.1"/>
    <property type="molecule type" value="mRNA"/>
</dbReference>
<reference evidence="4" key="2">
    <citation type="submission" date="2015-04" db="EMBL/GenBank/DDBJ databases">
        <authorList>
            <person name="Wilson R.K."/>
            <person name="Warren W."/>
            <person name="Dotson E."/>
            <person name="Oliveira P.L."/>
        </authorList>
    </citation>
    <scope>NUCLEOTIDE SEQUENCE</scope>
</reference>
<accession>R4G3S7</accession>
<evidence type="ECO:0000313" key="3">
    <source>
        <dbReference type="EnsemblMetazoa" id="RPRC008514-PA"/>
    </source>
</evidence>
<dbReference type="VEuPathDB" id="VectorBase:RPRC008514"/>
<dbReference type="OMA" id="DYGHESA"/>
<organism evidence="2">
    <name type="scientific">Rhodnius prolixus</name>
    <name type="common">Triatomid bug</name>
    <dbReference type="NCBI Taxonomy" id="13249"/>
    <lineage>
        <taxon>Eukaryota</taxon>
        <taxon>Metazoa</taxon>
        <taxon>Ecdysozoa</taxon>
        <taxon>Arthropoda</taxon>
        <taxon>Hexapoda</taxon>
        <taxon>Insecta</taxon>
        <taxon>Pterygota</taxon>
        <taxon>Neoptera</taxon>
        <taxon>Paraneoptera</taxon>
        <taxon>Hemiptera</taxon>
        <taxon>Heteroptera</taxon>
        <taxon>Panheteroptera</taxon>
        <taxon>Cimicomorpha</taxon>
        <taxon>Reduviidae</taxon>
        <taxon>Triatominae</taxon>
        <taxon>Rhodnius</taxon>
    </lineage>
</organism>
<dbReference type="Proteomes" id="UP000015103">
    <property type="component" value="Unassembled WGS sequence"/>
</dbReference>
<protein>
    <submittedName>
        <fullName evidence="2 3">Uncharacterized protein</fullName>
    </submittedName>
</protein>
<dbReference type="AlphaFoldDB" id="R4G3S7"/>
<reference evidence="3" key="3">
    <citation type="submission" date="2015-05" db="UniProtKB">
        <authorList>
            <consortium name="EnsemblMetazoa"/>
        </authorList>
    </citation>
    <scope>IDENTIFICATION</scope>
</reference>
<dbReference type="eggNOG" id="ENOG502T962">
    <property type="taxonomic scope" value="Eukaryota"/>
</dbReference>